<feature type="region of interest" description="Disordered" evidence="1">
    <location>
        <begin position="1"/>
        <end position="69"/>
    </location>
</feature>
<proteinExistence type="predicted"/>
<feature type="compositionally biased region" description="Basic and acidic residues" evidence="1">
    <location>
        <begin position="52"/>
        <end position="69"/>
    </location>
</feature>
<evidence type="ECO:0000313" key="2">
    <source>
        <dbReference type="EMBL" id="KAK3753732.1"/>
    </source>
</evidence>
<keyword evidence="3" id="KW-1185">Reference proteome</keyword>
<gene>
    <name evidence="2" type="ORF">RRG08_034907</name>
</gene>
<organism evidence="2 3">
    <name type="scientific">Elysia crispata</name>
    <name type="common">lettuce slug</name>
    <dbReference type="NCBI Taxonomy" id="231223"/>
    <lineage>
        <taxon>Eukaryota</taxon>
        <taxon>Metazoa</taxon>
        <taxon>Spiralia</taxon>
        <taxon>Lophotrochozoa</taxon>
        <taxon>Mollusca</taxon>
        <taxon>Gastropoda</taxon>
        <taxon>Heterobranchia</taxon>
        <taxon>Euthyneura</taxon>
        <taxon>Panpulmonata</taxon>
        <taxon>Sacoglossa</taxon>
        <taxon>Placobranchoidea</taxon>
        <taxon>Plakobranchidae</taxon>
        <taxon>Elysia</taxon>
    </lineage>
</organism>
<feature type="compositionally biased region" description="Basic residues" evidence="1">
    <location>
        <begin position="1"/>
        <end position="39"/>
    </location>
</feature>
<evidence type="ECO:0000313" key="3">
    <source>
        <dbReference type="Proteomes" id="UP001283361"/>
    </source>
</evidence>
<reference evidence="2" key="1">
    <citation type="journal article" date="2023" name="G3 (Bethesda)">
        <title>A reference genome for the long-term kleptoplast-retaining sea slug Elysia crispata morphotype clarki.</title>
        <authorList>
            <person name="Eastman K.E."/>
            <person name="Pendleton A.L."/>
            <person name="Shaikh M.A."/>
            <person name="Suttiyut T."/>
            <person name="Ogas R."/>
            <person name="Tomko P."/>
            <person name="Gavelis G."/>
            <person name="Widhalm J.R."/>
            <person name="Wisecaver J.H."/>
        </authorList>
    </citation>
    <scope>NUCLEOTIDE SEQUENCE</scope>
    <source>
        <strain evidence="2">ECLA1</strain>
    </source>
</reference>
<dbReference type="Proteomes" id="UP001283361">
    <property type="component" value="Unassembled WGS sequence"/>
</dbReference>
<name>A0AAE1D313_9GAST</name>
<dbReference type="EMBL" id="JAWDGP010005692">
    <property type="protein sequence ID" value="KAK3753732.1"/>
    <property type="molecule type" value="Genomic_DNA"/>
</dbReference>
<evidence type="ECO:0000256" key="1">
    <source>
        <dbReference type="SAM" id="MobiDB-lite"/>
    </source>
</evidence>
<sequence length="69" mass="8570">MRRCRKRKRDRRSQMRRRRRKRKRDRRSQMRRRRRKRGRPGAGGGGGPYSRVTREERATRVSSDHCCRC</sequence>
<accession>A0AAE1D313</accession>
<dbReference type="AlphaFoldDB" id="A0AAE1D313"/>
<protein>
    <submittedName>
        <fullName evidence="2">Uncharacterized protein</fullName>
    </submittedName>
</protein>
<comment type="caution">
    <text evidence="2">The sequence shown here is derived from an EMBL/GenBank/DDBJ whole genome shotgun (WGS) entry which is preliminary data.</text>
</comment>